<dbReference type="AlphaFoldDB" id="A0A9W5EUZ1"/>
<dbReference type="RefSeq" id="WP_059427784.1">
    <property type="nucleotide sequence ID" value="NZ_FAUT01000007.1"/>
</dbReference>
<keyword evidence="1" id="KW-1133">Transmembrane helix</keyword>
<dbReference type="Proteomes" id="UP000052257">
    <property type="component" value="Unassembled WGS sequence"/>
</dbReference>
<gene>
    <name evidence="2" type="ORF">ERS739220_02013</name>
</gene>
<evidence type="ECO:0000256" key="1">
    <source>
        <dbReference type="SAM" id="Phobius"/>
    </source>
</evidence>
<sequence>MSKKDSIKEDIATLRTFSILFLTSIFGVLGYAITNFEKLTNLKLIVGFVSLFLLVMFFVISLKLYKRKTKLLEELE</sequence>
<feature type="transmembrane region" description="Helical" evidence="1">
    <location>
        <begin position="45"/>
        <end position="65"/>
    </location>
</feature>
<protein>
    <submittedName>
        <fullName evidence="2">Uncharacterized protein</fullName>
    </submittedName>
</protein>
<name>A0A9W5EUZ1_CAMHY</name>
<proteinExistence type="predicted"/>
<organism evidence="2 3">
    <name type="scientific">Campylobacter hyointestinalis subsp. hyointestinalis</name>
    <dbReference type="NCBI Taxonomy" id="91352"/>
    <lineage>
        <taxon>Bacteria</taxon>
        <taxon>Pseudomonadati</taxon>
        <taxon>Campylobacterota</taxon>
        <taxon>Epsilonproteobacteria</taxon>
        <taxon>Campylobacterales</taxon>
        <taxon>Campylobacteraceae</taxon>
        <taxon>Campylobacter</taxon>
    </lineage>
</organism>
<feature type="transmembrane region" description="Helical" evidence="1">
    <location>
        <begin position="12"/>
        <end position="33"/>
    </location>
</feature>
<dbReference type="EMBL" id="FAUW01000008">
    <property type="protein sequence ID" value="CUU89661.1"/>
    <property type="molecule type" value="Genomic_DNA"/>
</dbReference>
<reference evidence="2 3" key="1">
    <citation type="submission" date="2015-11" db="EMBL/GenBank/DDBJ databases">
        <authorList>
            <consortium name="Pathogen Informatics"/>
        </authorList>
    </citation>
    <scope>NUCLEOTIDE SEQUENCE [LARGE SCALE GENOMIC DNA]</scope>
    <source>
        <strain evidence="2 3">006A-0191</strain>
    </source>
</reference>
<evidence type="ECO:0000313" key="3">
    <source>
        <dbReference type="Proteomes" id="UP000052257"/>
    </source>
</evidence>
<evidence type="ECO:0000313" key="2">
    <source>
        <dbReference type="EMBL" id="CUU89661.1"/>
    </source>
</evidence>
<comment type="caution">
    <text evidence="2">The sequence shown here is derived from an EMBL/GenBank/DDBJ whole genome shotgun (WGS) entry which is preliminary data.</text>
</comment>
<accession>A0A9W5EUZ1</accession>
<keyword evidence="1" id="KW-0472">Membrane</keyword>
<keyword evidence="1" id="KW-0812">Transmembrane</keyword>
<dbReference type="GeneID" id="29474166"/>